<dbReference type="AlphaFoldDB" id="A0A8T2R2J7"/>
<evidence type="ECO:0000313" key="4">
    <source>
        <dbReference type="Proteomes" id="UP000825935"/>
    </source>
</evidence>
<dbReference type="EMBL" id="CM035435">
    <property type="protein sequence ID" value="KAH7290024.1"/>
    <property type="molecule type" value="Genomic_DNA"/>
</dbReference>
<keyword evidence="2" id="KW-0732">Signal</keyword>
<dbReference type="OrthoDB" id="1931982at2759"/>
<accession>A0A8T2R2J7</accession>
<protein>
    <recommendedName>
        <fullName evidence="5">Secreted protein</fullName>
    </recommendedName>
</protein>
<feature type="region of interest" description="Disordered" evidence="1">
    <location>
        <begin position="92"/>
        <end position="130"/>
    </location>
</feature>
<evidence type="ECO:0008006" key="5">
    <source>
        <dbReference type="Google" id="ProtNLM"/>
    </source>
</evidence>
<gene>
    <name evidence="3" type="ORF">KP509_30G028900</name>
</gene>
<organism evidence="3 4">
    <name type="scientific">Ceratopteris richardii</name>
    <name type="common">Triangle waterfern</name>
    <dbReference type="NCBI Taxonomy" id="49495"/>
    <lineage>
        <taxon>Eukaryota</taxon>
        <taxon>Viridiplantae</taxon>
        <taxon>Streptophyta</taxon>
        <taxon>Embryophyta</taxon>
        <taxon>Tracheophyta</taxon>
        <taxon>Polypodiopsida</taxon>
        <taxon>Polypodiidae</taxon>
        <taxon>Polypodiales</taxon>
        <taxon>Pteridineae</taxon>
        <taxon>Pteridaceae</taxon>
        <taxon>Parkerioideae</taxon>
        <taxon>Ceratopteris</taxon>
    </lineage>
</organism>
<reference evidence="3" key="1">
    <citation type="submission" date="2021-08" db="EMBL/GenBank/DDBJ databases">
        <title>WGS assembly of Ceratopteris richardii.</title>
        <authorList>
            <person name="Marchant D.B."/>
            <person name="Chen G."/>
            <person name="Jenkins J."/>
            <person name="Shu S."/>
            <person name="Leebens-Mack J."/>
            <person name="Grimwood J."/>
            <person name="Schmutz J."/>
            <person name="Soltis P."/>
            <person name="Soltis D."/>
            <person name="Chen Z.-H."/>
        </authorList>
    </citation>
    <scope>NUCLEOTIDE SEQUENCE</scope>
    <source>
        <strain evidence="3">Whitten #5841</strain>
        <tissue evidence="3">Leaf</tissue>
    </source>
</reference>
<evidence type="ECO:0000256" key="1">
    <source>
        <dbReference type="SAM" id="MobiDB-lite"/>
    </source>
</evidence>
<proteinExistence type="predicted"/>
<evidence type="ECO:0000313" key="3">
    <source>
        <dbReference type="EMBL" id="KAH7290024.1"/>
    </source>
</evidence>
<feature type="signal peptide" evidence="2">
    <location>
        <begin position="1"/>
        <end position="26"/>
    </location>
</feature>
<dbReference type="Proteomes" id="UP000825935">
    <property type="component" value="Chromosome 30"/>
</dbReference>
<keyword evidence="4" id="KW-1185">Reference proteome</keyword>
<evidence type="ECO:0000256" key="2">
    <source>
        <dbReference type="SAM" id="SignalP"/>
    </source>
</evidence>
<name>A0A8T2R2J7_CERRI</name>
<sequence length="145" mass="15966">MRAVIRSMLFLIGACILCGYCRVSVARSSSVAKGIQPEMSMRGHYSLSDIGYMKELKCQHCPCLYGADDVKCHLCYECDEGAMLSVIYADAKSKKTDQSETPWSPTDESKRPETSASSSSLPLKTERDGLGAPCCSKNTCCYFQF</sequence>
<feature type="chain" id="PRO_5035780292" description="Secreted protein" evidence="2">
    <location>
        <begin position="27"/>
        <end position="145"/>
    </location>
</feature>
<comment type="caution">
    <text evidence="3">The sequence shown here is derived from an EMBL/GenBank/DDBJ whole genome shotgun (WGS) entry which is preliminary data.</text>
</comment>